<proteinExistence type="inferred from homology"/>
<dbReference type="InterPro" id="IPR036565">
    <property type="entry name" value="Mur-like_cat_sf"/>
</dbReference>
<dbReference type="HAMAP" id="MF_00208">
    <property type="entry name" value="MurE"/>
    <property type="match status" value="1"/>
</dbReference>
<keyword evidence="2 7" id="KW-0132">Cell division</keyword>
<evidence type="ECO:0000259" key="11">
    <source>
        <dbReference type="Pfam" id="PF08245"/>
    </source>
</evidence>
<feature type="binding site" evidence="7">
    <location>
        <position position="212"/>
    </location>
    <ligand>
        <name>UDP-N-acetyl-alpha-D-muramoyl-L-alanyl-D-glutamate</name>
        <dbReference type="ChEBI" id="CHEBI:83900"/>
    </ligand>
</feature>
<keyword evidence="7" id="KW-0460">Magnesium</keyword>
<dbReference type="Pfam" id="PF02875">
    <property type="entry name" value="Mur_ligase_C"/>
    <property type="match status" value="1"/>
</dbReference>
<evidence type="ECO:0000256" key="3">
    <source>
        <dbReference type="ARBA" id="ARBA00022960"/>
    </source>
</evidence>
<dbReference type="Gene3D" id="3.40.1390.10">
    <property type="entry name" value="MurE/MurF, N-terminal domain"/>
    <property type="match status" value="1"/>
</dbReference>
<keyword evidence="7 12" id="KW-0436">Ligase</keyword>
<comment type="function">
    <text evidence="7">Catalyzes the addition of an amino acid to the nucleotide precursor UDP-N-acetylmuramoyl-L-alanyl-D-glutamate (UMAG) in the biosynthesis of bacterial cell-wall peptidoglycan.</text>
</comment>
<dbReference type="SUPFAM" id="SSF63418">
    <property type="entry name" value="MurE/MurF N-terminal domain"/>
    <property type="match status" value="1"/>
</dbReference>
<dbReference type="PANTHER" id="PTHR23135">
    <property type="entry name" value="MUR LIGASE FAMILY MEMBER"/>
    <property type="match status" value="1"/>
</dbReference>
<dbReference type="EC" id="6.3.2.-" evidence="7"/>
<dbReference type="Pfam" id="PF01225">
    <property type="entry name" value="Mur_ligase"/>
    <property type="match status" value="1"/>
</dbReference>
<comment type="PTM">
    <text evidence="7">Carboxylation is probably crucial for Mg(2+) binding and, consequently, for the gamma-phosphate positioning of ATP.</text>
</comment>
<evidence type="ECO:0000256" key="8">
    <source>
        <dbReference type="RuleBase" id="RU004135"/>
    </source>
</evidence>
<feature type="binding site" evidence="7">
    <location>
        <position position="48"/>
    </location>
    <ligand>
        <name>UDP-N-acetyl-alpha-D-muramoyl-L-alanyl-D-glutamate</name>
        <dbReference type="ChEBI" id="CHEBI:83900"/>
    </ligand>
</feature>
<keyword evidence="4 7" id="KW-0573">Peptidoglycan synthesis</keyword>
<dbReference type="Gene3D" id="3.40.1190.10">
    <property type="entry name" value="Mur-like, catalytic domain"/>
    <property type="match status" value="1"/>
</dbReference>
<evidence type="ECO:0000256" key="1">
    <source>
        <dbReference type="ARBA" id="ARBA00005898"/>
    </source>
</evidence>
<keyword evidence="7" id="KW-0963">Cytoplasm</keyword>
<evidence type="ECO:0000256" key="5">
    <source>
        <dbReference type="ARBA" id="ARBA00023306"/>
    </source>
</evidence>
<protein>
    <recommendedName>
        <fullName evidence="7">UDP-N-acetylmuramyl-tripeptide synthetase</fullName>
        <ecNumber evidence="7">6.3.2.-</ecNumber>
    </recommendedName>
    <alternativeName>
        <fullName evidence="7">UDP-MurNAc-tripeptide synthetase</fullName>
    </alternativeName>
</protein>
<evidence type="ECO:0000259" key="10">
    <source>
        <dbReference type="Pfam" id="PF02875"/>
    </source>
</evidence>
<comment type="similarity">
    <text evidence="1 7">Belongs to the MurCDEF family. MurE subfamily.</text>
</comment>
<dbReference type="GO" id="GO:0016881">
    <property type="term" value="F:acid-amino acid ligase activity"/>
    <property type="evidence" value="ECO:0007669"/>
    <property type="project" value="UniProtKB-UniRule"/>
</dbReference>
<dbReference type="AlphaFoldDB" id="A0A3M2JA21"/>
<feature type="domain" description="Mur ligase C-terminal" evidence="10">
    <location>
        <begin position="363"/>
        <end position="498"/>
    </location>
</feature>
<dbReference type="Gene3D" id="3.90.190.20">
    <property type="entry name" value="Mur ligase, C-terminal domain"/>
    <property type="match status" value="1"/>
</dbReference>
<dbReference type="Proteomes" id="UP000269289">
    <property type="component" value="Unassembled WGS sequence"/>
</dbReference>
<dbReference type="GO" id="GO:0005737">
    <property type="term" value="C:cytoplasm"/>
    <property type="evidence" value="ECO:0007669"/>
    <property type="project" value="UniProtKB-SubCell"/>
</dbReference>
<dbReference type="GO" id="GO:0009252">
    <property type="term" value="P:peptidoglycan biosynthetic process"/>
    <property type="evidence" value="ECO:0007669"/>
    <property type="project" value="UniProtKB-UniRule"/>
</dbReference>
<keyword evidence="5 7" id="KW-0131">Cell cycle</keyword>
<comment type="caution">
    <text evidence="12">The sequence shown here is derived from an EMBL/GenBank/DDBJ whole genome shotgun (WGS) entry which is preliminary data.</text>
</comment>
<dbReference type="GO" id="GO:0071555">
    <property type="term" value="P:cell wall organization"/>
    <property type="evidence" value="ECO:0007669"/>
    <property type="project" value="UniProtKB-KW"/>
</dbReference>
<accession>A0A3M2JA21</accession>
<evidence type="ECO:0000256" key="2">
    <source>
        <dbReference type="ARBA" id="ARBA00022618"/>
    </source>
</evidence>
<name>A0A3M2JA21_9CELL</name>
<feature type="binding site" evidence="7">
    <location>
        <position position="204"/>
    </location>
    <ligand>
        <name>UDP-N-acetyl-alpha-D-muramoyl-L-alanyl-D-glutamate</name>
        <dbReference type="ChEBI" id="CHEBI:83900"/>
    </ligand>
</feature>
<dbReference type="RefSeq" id="WP_122149979.1">
    <property type="nucleotide sequence ID" value="NZ_RFFI01000077.1"/>
</dbReference>
<dbReference type="GO" id="GO:0051301">
    <property type="term" value="P:cell division"/>
    <property type="evidence" value="ECO:0007669"/>
    <property type="project" value="UniProtKB-KW"/>
</dbReference>
<dbReference type="SUPFAM" id="SSF53623">
    <property type="entry name" value="MurD-like peptide ligases, catalytic domain"/>
    <property type="match status" value="1"/>
</dbReference>
<keyword evidence="13" id="KW-1185">Reference proteome</keyword>
<feature type="modified residue" description="N6-carboxylysine" evidence="7">
    <location>
        <position position="244"/>
    </location>
</feature>
<keyword evidence="7" id="KW-0067">ATP-binding</keyword>
<keyword evidence="7" id="KW-0547">Nucleotide-binding</keyword>
<dbReference type="PANTHER" id="PTHR23135:SF4">
    <property type="entry name" value="UDP-N-ACETYLMURAMOYL-L-ALANYL-D-GLUTAMATE--2,6-DIAMINOPIMELATE LIGASE MURE HOMOLOG, CHLOROPLASTIC"/>
    <property type="match status" value="1"/>
</dbReference>
<dbReference type="Pfam" id="PF08245">
    <property type="entry name" value="Mur_ligase_M"/>
    <property type="match status" value="1"/>
</dbReference>
<feature type="binding site" evidence="7">
    <location>
        <begin position="177"/>
        <end position="178"/>
    </location>
    <ligand>
        <name>UDP-N-acetyl-alpha-D-muramoyl-L-alanyl-D-glutamate</name>
        <dbReference type="ChEBI" id="CHEBI:83900"/>
    </ligand>
</feature>
<dbReference type="NCBIfam" id="NF001126">
    <property type="entry name" value="PRK00139.1-4"/>
    <property type="match status" value="1"/>
</dbReference>
<feature type="domain" description="Mur ligase central" evidence="11">
    <location>
        <begin position="133"/>
        <end position="341"/>
    </location>
</feature>
<dbReference type="EMBL" id="RFFI01000077">
    <property type="protein sequence ID" value="RMI08640.1"/>
    <property type="molecule type" value="Genomic_DNA"/>
</dbReference>
<evidence type="ECO:0000256" key="6">
    <source>
        <dbReference type="ARBA" id="ARBA00023316"/>
    </source>
</evidence>
<dbReference type="GO" id="GO:0000287">
    <property type="term" value="F:magnesium ion binding"/>
    <property type="evidence" value="ECO:0007669"/>
    <property type="project" value="UniProtKB-UniRule"/>
</dbReference>
<comment type="caution">
    <text evidence="7">Lacks conserved residue(s) required for the propagation of feature annotation.</text>
</comment>
<evidence type="ECO:0000256" key="7">
    <source>
        <dbReference type="HAMAP-Rule" id="MF_00208"/>
    </source>
</evidence>
<dbReference type="InterPro" id="IPR036615">
    <property type="entry name" value="Mur_ligase_C_dom_sf"/>
</dbReference>
<gene>
    <name evidence="7" type="primary">murE</name>
    <name evidence="12" type="ORF">EBM89_13705</name>
</gene>
<comment type="subcellular location">
    <subcellularLocation>
        <location evidence="7 8">Cytoplasm</location>
    </subcellularLocation>
</comment>
<reference evidence="12 13" key="1">
    <citation type="submission" date="2018-10" db="EMBL/GenBank/DDBJ databases">
        <title>Isolation, diversity and antifungal activity of actinobacteria from wheat.</title>
        <authorList>
            <person name="Han C."/>
        </authorList>
    </citation>
    <scope>NUCLEOTIDE SEQUENCE [LARGE SCALE GENOMIC DNA]</scope>
    <source>
        <strain evidence="12 13">NEAU-YY56</strain>
    </source>
</reference>
<dbReference type="UniPathway" id="UPA00219"/>
<dbReference type="InterPro" id="IPR005761">
    <property type="entry name" value="UDP-N-AcMur-Glu-dNH2Pim_ligase"/>
</dbReference>
<feature type="domain" description="Mur ligase N-terminal catalytic" evidence="9">
    <location>
        <begin position="42"/>
        <end position="117"/>
    </location>
</feature>
<dbReference type="SUPFAM" id="SSF53244">
    <property type="entry name" value="MurD-like peptide ligases, peptide-binding domain"/>
    <property type="match status" value="1"/>
</dbReference>
<keyword evidence="6 7" id="KW-0961">Cell wall biogenesis/degradation</keyword>
<evidence type="ECO:0000313" key="12">
    <source>
        <dbReference type="EMBL" id="RMI08640.1"/>
    </source>
</evidence>
<dbReference type="OrthoDB" id="9800958at2"/>
<dbReference type="GO" id="GO:0005524">
    <property type="term" value="F:ATP binding"/>
    <property type="evidence" value="ECO:0007669"/>
    <property type="project" value="UniProtKB-UniRule"/>
</dbReference>
<dbReference type="NCBIfam" id="NF001124">
    <property type="entry name" value="PRK00139.1-2"/>
    <property type="match status" value="1"/>
</dbReference>
<keyword evidence="3 7" id="KW-0133">Cell shape</keyword>
<organism evidence="12 13">
    <name type="scientific">Cellulomonas triticagri</name>
    <dbReference type="NCBI Taxonomy" id="2483352"/>
    <lineage>
        <taxon>Bacteria</taxon>
        <taxon>Bacillati</taxon>
        <taxon>Actinomycetota</taxon>
        <taxon>Actinomycetes</taxon>
        <taxon>Micrococcales</taxon>
        <taxon>Cellulomonadaceae</taxon>
        <taxon>Cellulomonas</taxon>
    </lineage>
</organism>
<sequence length="537" mass="56138">MTSPQGRLRPEHPHSRRVADLADAFALVTAGGAGVPDDLETTGVTVASGDVLPGDVFVAVPGARTHGAAHTAQAVASGAVAVVTDAAGAAVVAGIPEAAHLPVLLVEDPRGVAGHLAAWLHDHPGRRVTTVGVTGTNGKTTTTYFVEAALRRAHEKTVVMGTVELRIGDEAIESPRTTVEAPVVQSILAAGLERGATAAVMEVSSHALALGRMNGLEVGVAGFTNLQRDHLDFHGDMEGYFQAKAQLFRAGHAQRAVVVVDDAWGRRLAEEAEVPVDTVATHVGAPEAATADWAVTEADIGLDGVGSSFVLRGPDGTEHRAASPLPGLVNVSNAALAVVLAHRAGVPLADAIDAVATAHEIPGRMERVIERRPAPDERPLCLVDYAHTPDALVLALEAVRPITPGRLVIVFGSDGDRDQGKRPIMGAIAARLADVLVVTDENPRSEDPASIRAAILSGVREERPDLADVHEATSRTQAIHDALDLATETDTIIITGKGHEPTQEIAGVFHRYNDRDVLRAADADRTARAHEQQGQHA</sequence>
<dbReference type="InterPro" id="IPR013221">
    <property type="entry name" value="Mur_ligase_cen"/>
</dbReference>
<comment type="pathway">
    <text evidence="7 8">Cell wall biogenesis; peptidoglycan biosynthesis.</text>
</comment>
<evidence type="ECO:0000313" key="13">
    <source>
        <dbReference type="Proteomes" id="UP000269289"/>
    </source>
</evidence>
<feature type="binding site" evidence="7">
    <location>
        <begin position="135"/>
        <end position="141"/>
    </location>
    <ligand>
        <name>ATP</name>
        <dbReference type="ChEBI" id="CHEBI:30616"/>
    </ligand>
</feature>
<dbReference type="GO" id="GO:0008360">
    <property type="term" value="P:regulation of cell shape"/>
    <property type="evidence" value="ECO:0007669"/>
    <property type="project" value="UniProtKB-KW"/>
</dbReference>
<dbReference type="InterPro" id="IPR035911">
    <property type="entry name" value="MurE/MurF_N"/>
</dbReference>
<comment type="cofactor">
    <cofactor evidence="7">
        <name>Mg(2+)</name>
        <dbReference type="ChEBI" id="CHEBI:18420"/>
    </cofactor>
</comment>
<dbReference type="InterPro" id="IPR000713">
    <property type="entry name" value="Mur_ligase_N"/>
</dbReference>
<dbReference type="InterPro" id="IPR004101">
    <property type="entry name" value="Mur_ligase_C"/>
</dbReference>
<evidence type="ECO:0000256" key="4">
    <source>
        <dbReference type="ARBA" id="ARBA00022984"/>
    </source>
</evidence>
<evidence type="ECO:0000259" key="9">
    <source>
        <dbReference type="Pfam" id="PF01225"/>
    </source>
</evidence>
<dbReference type="NCBIfam" id="TIGR01085">
    <property type="entry name" value="murE"/>
    <property type="match status" value="1"/>
</dbReference>